<name>A0A0C9ZTX1_9AGAM</name>
<proteinExistence type="predicted"/>
<reference evidence="2" key="2">
    <citation type="submission" date="2015-01" db="EMBL/GenBank/DDBJ databases">
        <title>Evolutionary Origins and Diversification of the Mycorrhizal Mutualists.</title>
        <authorList>
            <consortium name="DOE Joint Genome Institute"/>
            <consortium name="Mycorrhizal Genomics Consortium"/>
            <person name="Kohler A."/>
            <person name="Kuo A."/>
            <person name="Nagy L.G."/>
            <person name="Floudas D."/>
            <person name="Copeland A."/>
            <person name="Barry K.W."/>
            <person name="Cichocki N."/>
            <person name="Veneault-Fourrey C."/>
            <person name="LaButti K."/>
            <person name="Lindquist E.A."/>
            <person name="Lipzen A."/>
            <person name="Lundell T."/>
            <person name="Morin E."/>
            <person name="Murat C."/>
            <person name="Riley R."/>
            <person name="Ohm R."/>
            <person name="Sun H."/>
            <person name="Tunlid A."/>
            <person name="Henrissat B."/>
            <person name="Grigoriev I.V."/>
            <person name="Hibbett D.S."/>
            <person name="Martin F."/>
        </authorList>
    </citation>
    <scope>NUCLEOTIDE SEQUENCE [LARGE SCALE GENOMIC DNA]</scope>
    <source>
        <strain evidence="2">UH-Slu-Lm8-n1</strain>
    </source>
</reference>
<dbReference type="InParanoid" id="A0A0C9ZTX1"/>
<reference evidence="1 2" key="1">
    <citation type="submission" date="2014-04" db="EMBL/GenBank/DDBJ databases">
        <authorList>
            <consortium name="DOE Joint Genome Institute"/>
            <person name="Kuo A."/>
            <person name="Ruytinx J."/>
            <person name="Rineau F."/>
            <person name="Colpaert J."/>
            <person name="Kohler A."/>
            <person name="Nagy L.G."/>
            <person name="Floudas D."/>
            <person name="Copeland A."/>
            <person name="Barry K.W."/>
            <person name="Cichocki N."/>
            <person name="Veneault-Fourrey C."/>
            <person name="LaButti K."/>
            <person name="Lindquist E.A."/>
            <person name="Lipzen A."/>
            <person name="Lundell T."/>
            <person name="Morin E."/>
            <person name="Murat C."/>
            <person name="Sun H."/>
            <person name="Tunlid A."/>
            <person name="Henrissat B."/>
            <person name="Grigoriev I.V."/>
            <person name="Hibbett D.S."/>
            <person name="Martin F."/>
            <person name="Nordberg H.P."/>
            <person name="Cantor M.N."/>
            <person name="Hua S.X."/>
        </authorList>
    </citation>
    <scope>NUCLEOTIDE SEQUENCE [LARGE SCALE GENOMIC DNA]</scope>
    <source>
        <strain evidence="1 2">UH-Slu-Lm8-n1</strain>
    </source>
</reference>
<organism evidence="1 2">
    <name type="scientific">Suillus luteus UH-Slu-Lm8-n1</name>
    <dbReference type="NCBI Taxonomy" id="930992"/>
    <lineage>
        <taxon>Eukaryota</taxon>
        <taxon>Fungi</taxon>
        <taxon>Dikarya</taxon>
        <taxon>Basidiomycota</taxon>
        <taxon>Agaricomycotina</taxon>
        <taxon>Agaricomycetes</taxon>
        <taxon>Agaricomycetidae</taxon>
        <taxon>Boletales</taxon>
        <taxon>Suillineae</taxon>
        <taxon>Suillaceae</taxon>
        <taxon>Suillus</taxon>
    </lineage>
</organism>
<dbReference type="AlphaFoldDB" id="A0A0C9ZTX1"/>
<keyword evidence="2" id="KW-1185">Reference proteome</keyword>
<evidence type="ECO:0000313" key="1">
    <source>
        <dbReference type="EMBL" id="KIK32771.1"/>
    </source>
</evidence>
<sequence length="132" mass="14926">MQVNIAACEASFYLCIWFIAGPSHSSTISSAPGCASSWTLQCFSKFNAFHSTRINWTNSQPLQAVLSQRTYHLVSFFSRTVFEINNTHRRNTSKNGLPTRLIIECSRLARLEVCLFLADRSWKARPSYANTA</sequence>
<dbReference type="EMBL" id="KN836119">
    <property type="protein sequence ID" value="KIK32771.1"/>
    <property type="molecule type" value="Genomic_DNA"/>
</dbReference>
<dbReference type="Proteomes" id="UP000054485">
    <property type="component" value="Unassembled WGS sequence"/>
</dbReference>
<gene>
    <name evidence="1" type="ORF">CY34DRAFT_753487</name>
</gene>
<dbReference type="HOGENOM" id="CLU_1918478_0_0_1"/>
<protein>
    <submittedName>
        <fullName evidence="1">Uncharacterized protein</fullName>
    </submittedName>
</protein>
<accession>A0A0C9ZTX1</accession>
<evidence type="ECO:0000313" key="2">
    <source>
        <dbReference type="Proteomes" id="UP000054485"/>
    </source>
</evidence>